<dbReference type="Gramene" id="KOM56874">
    <property type="protein sequence ID" value="KOM56874"/>
    <property type="gene ID" value="LR48_Vigan10g276600"/>
</dbReference>
<dbReference type="Proteomes" id="UP000053144">
    <property type="component" value="Chromosome 10"/>
</dbReference>
<name>A0A0L9VQ48_PHAAN</name>
<protein>
    <submittedName>
        <fullName evidence="1">Uncharacterized protein</fullName>
    </submittedName>
</protein>
<dbReference type="EMBL" id="CM003380">
    <property type="protein sequence ID" value="KOM56874.1"/>
    <property type="molecule type" value="Genomic_DNA"/>
</dbReference>
<organism evidence="1 2">
    <name type="scientific">Phaseolus angularis</name>
    <name type="common">Azuki bean</name>
    <name type="synonym">Vigna angularis</name>
    <dbReference type="NCBI Taxonomy" id="3914"/>
    <lineage>
        <taxon>Eukaryota</taxon>
        <taxon>Viridiplantae</taxon>
        <taxon>Streptophyta</taxon>
        <taxon>Embryophyta</taxon>
        <taxon>Tracheophyta</taxon>
        <taxon>Spermatophyta</taxon>
        <taxon>Magnoliopsida</taxon>
        <taxon>eudicotyledons</taxon>
        <taxon>Gunneridae</taxon>
        <taxon>Pentapetalae</taxon>
        <taxon>rosids</taxon>
        <taxon>fabids</taxon>
        <taxon>Fabales</taxon>
        <taxon>Fabaceae</taxon>
        <taxon>Papilionoideae</taxon>
        <taxon>50 kb inversion clade</taxon>
        <taxon>NPAAA clade</taxon>
        <taxon>indigoferoid/millettioid clade</taxon>
        <taxon>Phaseoleae</taxon>
        <taxon>Vigna</taxon>
    </lineage>
</organism>
<proteinExistence type="predicted"/>
<evidence type="ECO:0000313" key="1">
    <source>
        <dbReference type="EMBL" id="KOM56874.1"/>
    </source>
</evidence>
<sequence length="181" mass="21164">MFYKEVSCHRSREVLKDEALAKFIQRKGDCYPELVEVFYNNLQVVNGNIHSRVKGVDIIVNNDVWLLVVGLKDEGCMSHMEDSLLTNGLQRSRYIKIALGIQVFRDVQTQPKNELSDFDDTSISFTPKSEFERFVMNRFKRTSEKTKKLKKFVFRIGKKTDELIKNYVDSEEDYMAESESK</sequence>
<dbReference type="AlphaFoldDB" id="A0A0L9VQ48"/>
<gene>
    <name evidence="1" type="ORF">LR48_Vigan10g276600</name>
</gene>
<reference evidence="2" key="1">
    <citation type="journal article" date="2015" name="Proc. Natl. Acad. Sci. U.S.A.">
        <title>Genome sequencing of adzuki bean (Vigna angularis) provides insight into high starch and low fat accumulation and domestication.</title>
        <authorList>
            <person name="Yang K."/>
            <person name="Tian Z."/>
            <person name="Chen C."/>
            <person name="Luo L."/>
            <person name="Zhao B."/>
            <person name="Wang Z."/>
            <person name="Yu L."/>
            <person name="Li Y."/>
            <person name="Sun Y."/>
            <person name="Li W."/>
            <person name="Chen Y."/>
            <person name="Li Y."/>
            <person name="Zhang Y."/>
            <person name="Ai D."/>
            <person name="Zhao J."/>
            <person name="Shang C."/>
            <person name="Ma Y."/>
            <person name="Wu B."/>
            <person name="Wang M."/>
            <person name="Gao L."/>
            <person name="Sun D."/>
            <person name="Zhang P."/>
            <person name="Guo F."/>
            <person name="Wang W."/>
            <person name="Li Y."/>
            <person name="Wang J."/>
            <person name="Varshney R.K."/>
            <person name="Wang J."/>
            <person name="Ling H.Q."/>
            <person name="Wan P."/>
        </authorList>
    </citation>
    <scope>NUCLEOTIDE SEQUENCE</scope>
    <source>
        <strain evidence="2">cv. Jingnong 6</strain>
    </source>
</reference>
<evidence type="ECO:0000313" key="2">
    <source>
        <dbReference type="Proteomes" id="UP000053144"/>
    </source>
</evidence>
<accession>A0A0L9VQ48</accession>